<evidence type="ECO:0000313" key="12">
    <source>
        <dbReference type="Proteomes" id="UP000801492"/>
    </source>
</evidence>
<protein>
    <recommendedName>
        <fullName evidence="10">Major facilitator superfamily (MFS) profile domain-containing protein</fullName>
    </recommendedName>
</protein>
<evidence type="ECO:0000256" key="7">
    <source>
        <dbReference type="ARBA" id="ARBA00024348"/>
    </source>
</evidence>
<evidence type="ECO:0000256" key="9">
    <source>
        <dbReference type="SAM" id="Phobius"/>
    </source>
</evidence>
<evidence type="ECO:0000256" key="6">
    <source>
        <dbReference type="ARBA" id="ARBA00023180"/>
    </source>
</evidence>
<dbReference type="PROSITE" id="PS00217">
    <property type="entry name" value="SUGAR_TRANSPORT_2"/>
    <property type="match status" value="1"/>
</dbReference>
<dbReference type="NCBIfam" id="TIGR00879">
    <property type="entry name" value="SP"/>
    <property type="match status" value="1"/>
</dbReference>
<organism evidence="11 12">
    <name type="scientific">Ignelater luminosus</name>
    <name type="common">Cucubano</name>
    <name type="synonym">Pyrophorus luminosus</name>
    <dbReference type="NCBI Taxonomy" id="2038154"/>
    <lineage>
        <taxon>Eukaryota</taxon>
        <taxon>Metazoa</taxon>
        <taxon>Ecdysozoa</taxon>
        <taxon>Arthropoda</taxon>
        <taxon>Hexapoda</taxon>
        <taxon>Insecta</taxon>
        <taxon>Pterygota</taxon>
        <taxon>Neoptera</taxon>
        <taxon>Endopterygota</taxon>
        <taxon>Coleoptera</taxon>
        <taxon>Polyphaga</taxon>
        <taxon>Elateriformia</taxon>
        <taxon>Elateroidea</taxon>
        <taxon>Elateridae</taxon>
        <taxon>Agrypninae</taxon>
        <taxon>Pyrophorini</taxon>
        <taxon>Ignelater</taxon>
    </lineage>
</organism>
<dbReference type="OrthoDB" id="6612291at2759"/>
<dbReference type="GO" id="GO:0022857">
    <property type="term" value="F:transmembrane transporter activity"/>
    <property type="evidence" value="ECO:0007669"/>
    <property type="project" value="InterPro"/>
</dbReference>
<dbReference type="InterPro" id="IPR020846">
    <property type="entry name" value="MFS_dom"/>
</dbReference>
<evidence type="ECO:0000256" key="4">
    <source>
        <dbReference type="ARBA" id="ARBA00022989"/>
    </source>
</evidence>
<feature type="transmembrane region" description="Helical" evidence="9">
    <location>
        <begin position="95"/>
        <end position="115"/>
    </location>
</feature>
<feature type="transmembrane region" description="Helical" evidence="9">
    <location>
        <begin position="433"/>
        <end position="451"/>
    </location>
</feature>
<dbReference type="SUPFAM" id="SSF103473">
    <property type="entry name" value="MFS general substrate transporter"/>
    <property type="match status" value="1"/>
</dbReference>
<keyword evidence="5 9" id="KW-0472">Membrane</keyword>
<evidence type="ECO:0000256" key="8">
    <source>
        <dbReference type="RuleBase" id="RU003346"/>
    </source>
</evidence>
<dbReference type="EMBL" id="VTPC01079969">
    <property type="protein sequence ID" value="KAF2888103.1"/>
    <property type="molecule type" value="Genomic_DNA"/>
</dbReference>
<gene>
    <name evidence="11" type="ORF">ILUMI_18070</name>
</gene>
<dbReference type="Gene3D" id="1.20.1250.20">
    <property type="entry name" value="MFS general substrate transporter like domains"/>
    <property type="match status" value="1"/>
</dbReference>
<evidence type="ECO:0000313" key="11">
    <source>
        <dbReference type="EMBL" id="KAF2888103.1"/>
    </source>
</evidence>
<dbReference type="InterPro" id="IPR005828">
    <property type="entry name" value="MFS_sugar_transport-like"/>
</dbReference>
<comment type="similarity">
    <text evidence="7">Belongs to the major facilitator superfamily. Sugar transporter (TC 2.A.1.1) family. Trehalose transporter subfamily.</text>
</comment>
<feature type="transmembrane region" description="Helical" evidence="9">
    <location>
        <begin position="154"/>
        <end position="173"/>
    </location>
</feature>
<dbReference type="AlphaFoldDB" id="A0A8K0G796"/>
<feature type="transmembrane region" description="Helical" evidence="9">
    <location>
        <begin position="261"/>
        <end position="279"/>
    </location>
</feature>
<feature type="transmembrane region" description="Helical" evidence="9">
    <location>
        <begin position="121"/>
        <end position="142"/>
    </location>
</feature>
<dbReference type="PANTHER" id="PTHR48021">
    <property type="match status" value="1"/>
</dbReference>
<comment type="caution">
    <text evidence="11">The sequence shown here is derived from an EMBL/GenBank/DDBJ whole genome shotgun (WGS) entry which is preliminary data.</text>
</comment>
<feature type="domain" description="Major facilitator superfamily (MFS) profile" evidence="10">
    <location>
        <begin position="22"/>
        <end position="455"/>
    </location>
</feature>
<keyword evidence="3 9" id="KW-0812">Transmembrane</keyword>
<feature type="transmembrane region" description="Helical" evidence="9">
    <location>
        <begin position="368"/>
        <end position="388"/>
    </location>
</feature>
<feature type="transmembrane region" description="Helical" evidence="9">
    <location>
        <begin position="21"/>
        <end position="43"/>
    </location>
</feature>
<keyword evidence="4 9" id="KW-1133">Transmembrane helix</keyword>
<name>A0A8K0G796_IGNLU</name>
<keyword evidence="2" id="KW-1003">Cell membrane</keyword>
<dbReference type="Pfam" id="PF00083">
    <property type="entry name" value="Sugar_tr"/>
    <property type="match status" value="1"/>
</dbReference>
<dbReference type="GO" id="GO:0005886">
    <property type="term" value="C:plasma membrane"/>
    <property type="evidence" value="ECO:0007669"/>
    <property type="project" value="UniProtKB-SubCell"/>
</dbReference>
<keyword evidence="8" id="KW-0813">Transport</keyword>
<keyword evidence="6" id="KW-0325">Glycoprotein</keyword>
<dbReference type="Proteomes" id="UP000801492">
    <property type="component" value="Unassembled WGS sequence"/>
</dbReference>
<proteinExistence type="inferred from homology"/>
<dbReference type="PROSITE" id="PS50850">
    <property type="entry name" value="MFS"/>
    <property type="match status" value="1"/>
</dbReference>
<sequence length="492" mass="53428">MSGNGLSTSQSNLQSKQAKKLPQYIAAFSGLLGSLSAGAVLGWTGNITEELRKGEFNNIEIAPTDIKWIGSCATLGAMLLCFPTGFLCEKLGRKTAILVLAALFIIGWLFIIFANSVGLMYVGRIITGMASGAFLPASAVYLSEVAEKEIRGKIVTIGGCLPVGIMVAYTLGYVLPIKIYTIVSALIPVVFLITFLFQPETPIYSMRKGKEAEARSALIRLRGSSYNIDAELKEIKTAIERDRKSKVSFKDSLMKRSTRRAALISFSLMFFQQASGIKATVFYTSNIFQASGADLNPKIATTVIGVVQLISTLVSSLVVDRLGRRILLLLSGAFMAIGLIILGIFYTLFERSLVSPETLSSLGFMPLLGLSLFNIAFPLGYGPIAWMICGEIFPPEIKGVATAAASTFNWFIAFIITNLYFDLKQAIGGDLAFYLFATVCTVGVFFVFFVVPETKGKSLYEIQMELEGTKEQLGGVENTGFNMKNINSYGTK</sequence>
<dbReference type="InterPro" id="IPR005829">
    <property type="entry name" value="Sugar_transporter_CS"/>
</dbReference>
<feature type="transmembrane region" description="Helical" evidence="9">
    <location>
        <begin position="299"/>
        <end position="319"/>
    </location>
</feature>
<feature type="transmembrane region" description="Helical" evidence="9">
    <location>
        <begin position="400"/>
        <end position="421"/>
    </location>
</feature>
<evidence type="ECO:0000256" key="1">
    <source>
        <dbReference type="ARBA" id="ARBA00004651"/>
    </source>
</evidence>
<dbReference type="PRINTS" id="PR00171">
    <property type="entry name" value="SUGRTRNSPORT"/>
</dbReference>
<evidence type="ECO:0000256" key="2">
    <source>
        <dbReference type="ARBA" id="ARBA00022475"/>
    </source>
</evidence>
<evidence type="ECO:0000259" key="10">
    <source>
        <dbReference type="PROSITE" id="PS50850"/>
    </source>
</evidence>
<evidence type="ECO:0000256" key="5">
    <source>
        <dbReference type="ARBA" id="ARBA00023136"/>
    </source>
</evidence>
<keyword evidence="12" id="KW-1185">Reference proteome</keyword>
<comment type="subcellular location">
    <subcellularLocation>
        <location evidence="1">Cell membrane</location>
        <topology evidence="1">Multi-pass membrane protein</topology>
    </subcellularLocation>
</comment>
<feature type="transmembrane region" description="Helical" evidence="9">
    <location>
        <begin position="326"/>
        <end position="348"/>
    </location>
</feature>
<accession>A0A8K0G796</accession>
<dbReference type="FunFam" id="1.20.1250.20:FF:000055">
    <property type="entry name" value="Facilitated trehalose transporter Tret1-2 homolog"/>
    <property type="match status" value="1"/>
</dbReference>
<dbReference type="InterPro" id="IPR050549">
    <property type="entry name" value="MFS_Trehalose_Transporter"/>
</dbReference>
<dbReference type="InterPro" id="IPR003663">
    <property type="entry name" value="Sugar/inositol_transpt"/>
</dbReference>
<dbReference type="PANTHER" id="PTHR48021:SF1">
    <property type="entry name" value="GH07001P-RELATED"/>
    <property type="match status" value="1"/>
</dbReference>
<dbReference type="PROSITE" id="PS00216">
    <property type="entry name" value="SUGAR_TRANSPORT_1"/>
    <property type="match status" value="1"/>
</dbReference>
<feature type="transmembrane region" description="Helical" evidence="9">
    <location>
        <begin position="68"/>
        <end position="88"/>
    </location>
</feature>
<dbReference type="InterPro" id="IPR036259">
    <property type="entry name" value="MFS_trans_sf"/>
</dbReference>
<feature type="transmembrane region" description="Helical" evidence="9">
    <location>
        <begin position="179"/>
        <end position="197"/>
    </location>
</feature>
<evidence type="ECO:0000256" key="3">
    <source>
        <dbReference type="ARBA" id="ARBA00022692"/>
    </source>
</evidence>
<reference evidence="11" key="1">
    <citation type="submission" date="2019-08" db="EMBL/GenBank/DDBJ databases">
        <title>The genome of the North American firefly Photinus pyralis.</title>
        <authorList>
            <consortium name="Photinus pyralis genome working group"/>
            <person name="Fallon T.R."/>
            <person name="Sander Lower S.E."/>
            <person name="Weng J.-K."/>
        </authorList>
    </citation>
    <scope>NUCLEOTIDE SEQUENCE</scope>
    <source>
        <strain evidence="11">TRF0915ILg1</strain>
        <tissue evidence="11">Whole body</tissue>
    </source>
</reference>